<dbReference type="PANTHER" id="PTHR11012:SF30">
    <property type="entry name" value="PROTEIN KINASE-LIKE DOMAIN-CONTAINING"/>
    <property type="match status" value="1"/>
</dbReference>
<feature type="domain" description="CHK kinase-like" evidence="1">
    <location>
        <begin position="120"/>
        <end position="277"/>
    </location>
</feature>
<gene>
    <name evidence="2" type="ORF">VAZ01S_014_00100</name>
</gene>
<proteinExistence type="predicted"/>
<dbReference type="InterPro" id="IPR015897">
    <property type="entry name" value="CHK_kinase-like"/>
</dbReference>
<dbReference type="EMBL" id="BATL01000014">
    <property type="protein sequence ID" value="GAD74722.1"/>
    <property type="molecule type" value="Genomic_DNA"/>
</dbReference>
<reference evidence="2 3" key="1">
    <citation type="submission" date="2013-09" db="EMBL/GenBank/DDBJ databases">
        <title>Whole genome shotgun sequence of Vibrio azureus NBRC 104587.</title>
        <authorList>
            <person name="Isaki S."/>
            <person name="Hosoyama A."/>
            <person name="Numata M."/>
            <person name="Hashimoto M."/>
            <person name="Hosoyama Y."/>
            <person name="Tsuchikane K."/>
            <person name="Noguchi M."/>
            <person name="Hirakata S."/>
            <person name="Ichikawa N."/>
            <person name="Ohji S."/>
            <person name="Yamazoe A."/>
            <person name="Fujita N."/>
        </authorList>
    </citation>
    <scope>NUCLEOTIDE SEQUENCE [LARGE SCALE GENOMIC DNA]</scope>
    <source>
        <strain evidence="2 3">NBRC 104587</strain>
    </source>
</reference>
<evidence type="ECO:0000313" key="2">
    <source>
        <dbReference type="EMBL" id="GAD74722.1"/>
    </source>
</evidence>
<dbReference type="AlphaFoldDB" id="U3AN45"/>
<organism evidence="2 3">
    <name type="scientific">Vibrio azureus NBRC 104587</name>
    <dbReference type="NCBI Taxonomy" id="1219077"/>
    <lineage>
        <taxon>Bacteria</taxon>
        <taxon>Pseudomonadati</taxon>
        <taxon>Pseudomonadota</taxon>
        <taxon>Gammaproteobacteria</taxon>
        <taxon>Vibrionales</taxon>
        <taxon>Vibrionaceae</taxon>
        <taxon>Vibrio</taxon>
    </lineage>
</organism>
<dbReference type="PANTHER" id="PTHR11012">
    <property type="entry name" value="PROTEIN KINASE-LIKE DOMAIN-CONTAINING"/>
    <property type="match status" value="1"/>
</dbReference>
<evidence type="ECO:0000259" key="1">
    <source>
        <dbReference type="SMART" id="SM00587"/>
    </source>
</evidence>
<keyword evidence="3" id="KW-1185">Reference proteome</keyword>
<protein>
    <recommendedName>
        <fullName evidence="1">CHK kinase-like domain-containing protein</fullName>
    </recommendedName>
</protein>
<dbReference type="SMART" id="SM00587">
    <property type="entry name" value="CHK"/>
    <property type="match status" value="1"/>
</dbReference>
<dbReference type="InterPro" id="IPR004119">
    <property type="entry name" value="EcKL"/>
</dbReference>
<dbReference type="eggNOG" id="COG2334">
    <property type="taxonomic scope" value="Bacteria"/>
</dbReference>
<dbReference type="SUPFAM" id="SSF56112">
    <property type="entry name" value="Protein kinase-like (PK-like)"/>
    <property type="match status" value="1"/>
</dbReference>
<accession>U3AN45</accession>
<comment type="caution">
    <text evidence="2">The sequence shown here is derived from an EMBL/GenBank/DDBJ whole genome shotgun (WGS) entry which is preliminary data.</text>
</comment>
<dbReference type="Proteomes" id="UP000016567">
    <property type="component" value="Unassembled WGS sequence"/>
</dbReference>
<name>U3AN45_9VIBR</name>
<dbReference type="RefSeq" id="WP_021708502.1">
    <property type="nucleotide sequence ID" value="NZ_BAOB01000200.1"/>
</dbReference>
<sequence length="337" mass="39285">MTHLIHPHYRDYPTSLYASIGEELNLGSFKKCEIIQPLWSGYGQLVRIHFTQGTVIIKHVQLPKSQQHPRGWNSDRSHQRKLRSYQVETAWYQRTNTHIDQRCRSPKGLKCLQTDHSWLIVMEDLAKSGYPVTLTIANTKQIQLCLAWLAHFHARYIGEYDPTLWPTGTYWHLATRPDELDALQDHKLKAYAKRIDKSLAQVRFSTLVHGDAKLANFCFNQDDTKVAAVDFQYVGHGCAMKDLALFMSSAIAPEKWAEMESWLLDHYFAILADAIAYYQPHLDSREIELEWRPLFVVAWADFHRFIKGWSPNHWKINNYTEQIACRAIHFLDPDFSS</sequence>
<dbReference type="STRING" id="1219077.VAZ01S_014_00100"/>
<evidence type="ECO:0000313" key="3">
    <source>
        <dbReference type="Proteomes" id="UP000016567"/>
    </source>
</evidence>
<dbReference type="Pfam" id="PF02958">
    <property type="entry name" value="EcKL"/>
    <property type="match status" value="1"/>
</dbReference>
<dbReference type="OrthoDB" id="9769860at2"/>
<dbReference type="Gene3D" id="3.90.1200.10">
    <property type="match status" value="1"/>
</dbReference>
<dbReference type="InterPro" id="IPR011009">
    <property type="entry name" value="Kinase-like_dom_sf"/>
</dbReference>